<evidence type="ECO:0000313" key="2">
    <source>
        <dbReference type="EMBL" id="KAF5374556.1"/>
    </source>
</evidence>
<feature type="region of interest" description="Disordered" evidence="1">
    <location>
        <begin position="264"/>
        <end position="333"/>
    </location>
</feature>
<feature type="compositionally biased region" description="Low complexity" evidence="1">
    <location>
        <begin position="276"/>
        <end position="286"/>
    </location>
</feature>
<dbReference type="AlphaFoldDB" id="A0A8H5LYZ9"/>
<organism evidence="2 3">
    <name type="scientific">Collybiopsis confluens</name>
    <dbReference type="NCBI Taxonomy" id="2823264"/>
    <lineage>
        <taxon>Eukaryota</taxon>
        <taxon>Fungi</taxon>
        <taxon>Dikarya</taxon>
        <taxon>Basidiomycota</taxon>
        <taxon>Agaricomycotina</taxon>
        <taxon>Agaricomycetes</taxon>
        <taxon>Agaricomycetidae</taxon>
        <taxon>Agaricales</taxon>
        <taxon>Marasmiineae</taxon>
        <taxon>Omphalotaceae</taxon>
        <taxon>Collybiopsis</taxon>
    </lineage>
</organism>
<dbReference type="OrthoDB" id="39175at2759"/>
<reference evidence="2 3" key="1">
    <citation type="journal article" date="2020" name="ISME J.">
        <title>Uncovering the hidden diversity of litter-decomposition mechanisms in mushroom-forming fungi.</title>
        <authorList>
            <person name="Floudas D."/>
            <person name="Bentzer J."/>
            <person name="Ahren D."/>
            <person name="Johansson T."/>
            <person name="Persson P."/>
            <person name="Tunlid A."/>
        </authorList>
    </citation>
    <scope>NUCLEOTIDE SEQUENCE [LARGE SCALE GENOMIC DNA]</scope>
    <source>
        <strain evidence="2 3">CBS 406.79</strain>
    </source>
</reference>
<feature type="compositionally biased region" description="Polar residues" evidence="1">
    <location>
        <begin position="306"/>
        <end position="316"/>
    </location>
</feature>
<accession>A0A8H5LYZ9</accession>
<name>A0A8H5LYZ9_9AGAR</name>
<gene>
    <name evidence="2" type="ORF">D9757_010152</name>
</gene>
<proteinExistence type="predicted"/>
<dbReference type="Proteomes" id="UP000518752">
    <property type="component" value="Unassembled WGS sequence"/>
</dbReference>
<evidence type="ECO:0000313" key="3">
    <source>
        <dbReference type="Proteomes" id="UP000518752"/>
    </source>
</evidence>
<keyword evidence="3" id="KW-1185">Reference proteome</keyword>
<dbReference type="EMBL" id="JAACJN010000100">
    <property type="protein sequence ID" value="KAF5374556.1"/>
    <property type="molecule type" value="Genomic_DNA"/>
</dbReference>
<evidence type="ECO:0000256" key="1">
    <source>
        <dbReference type="SAM" id="MobiDB-lite"/>
    </source>
</evidence>
<protein>
    <submittedName>
        <fullName evidence="2">Uncharacterized protein</fullName>
    </submittedName>
</protein>
<sequence>MNSRPYLPQTKKHSGMASVVLVPSTSTDMRDCHESQPLQWHVQYYAETLEPSSSVSLFAQTTQEEDEIFYATFPQARGRYWTPQSISNNQYFGETAFCLSPRYSFHHPGGSNAPLSFVGTSKLAQGEPVFPVYSATTISVQSASRVSSSSELMAAINLCGGESAAQIDSDPLQLNQTSTTGPKLEPIDYPLPAMTYPVNQEKAYVSSDEPLMDFLAPPCSVSVKAEVSSPQDQQLSVNGFSSPLAIQPVSPLFRNELTTRARSSIIDSSPDVAKVESSPTSESASPSPLPLPSLTIAMPSPRAQESPGTRSDNPSELTGLMRLSPLPINRRPAEKKKAQTLACNFCRVRKIACGPPLAGTVEKTCK</sequence>
<comment type="caution">
    <text evidence="2">The sequence shown here is derived from an EMBL/GenBank/DDBJ whole genome shotgun (WGS) entry which is preliminary data.</text>
</comment>